<protein>
    <submittedName>
        <fullName evidence="1">Uncharacterized protein</fullName>
    </submittedName>
</protein>
<keyword evidence="2" id="KW-1185">Reference proteome</keyword>
<evidence type="ECO:0000313" key="1">
    <source>
        <dbReference type="EMBL" id="KAH6658185.1"/>
    </source>
</evidence>
<sequence>MTTRQKATIIVTGANGHLHSAIVRYIVSSPELQVYYSVFIVRDRAAENTGLRFALKAASEEASHEVVFSGSGYPFQRPPSGRDHQRVHLCWKYPPDLCAGARCLLC</sequence>
<dbReference type="Proteomes" id="UP000758603">
    <property type="component" value="Unassembled WGS sequence"/>
</dbReference>
<gene>
    <name evidence="1" type="ORF">BKA67DRAFT_533350</name>
</gene>
<dbReference type="GeneID" id="70128576"/>
<name>A0A9P8UUE1_9PEZI</name>
<accession>A0A9P8UUE1</accession>
<dbReference type="OrthoDB" id="191139at2759"/>
<reference evidence="1" key="1">
    <citation type="journal article" date="2021" name="Nat. Commun.">
        <title>Genetic determinants of endophytism in the Arabidopsis root mycobiome.</title>
        <authorList>
            <person name="Mesny F."/>
            <person name="Miyauchi S."/>
            <person name="Thiergart T."/>
            <person name="Pickel B."/>
            <person name="Atanasova L."/>
            <person name="Karlsson M."/>
            <person name="Huettel B."/>
            <person name="Barry K.W."/>
            <person name="Haridas S."/>
            <person name="Chen C."/>
            <person name="Bauer D."/>
            <person name="Andreopoulos W."/>
            <person name="Pangilinan J."/>
            <person name="LaButti K."/>
            <person name="Riley R."/>
            <person name="Lipzen A."/>
            <person name="Clum A."/>
            <person name="Drula E."/>
            <person name="Henrissat B."/>
            <person name="Kohler A."/>
            <person name="Grigoriev I.V."/>
            <person name="Martin F.M."/>
            <person name="Hacquard S."/>
        </authorList>
    </citation>
    <scope>NUCLEOTIDE SEQUENCE</scope>
    <source>
        <strain evidence="1">MPI-SDFR-AT-0073</strain>
    </source>
</reference>
<dbReference type="EMBL" id="JAGPXC010000002">
    <property type="protein sequence ID" value="KAH6658185.1"/>
    <property type="molecule type" value="Genomic_DNA"/>
</dbReference>
<comment type="caution">
    <text evidence="1">The sequence shown here is derived from an EMBL/GenBank/DDBJ whole genome shotgun (WGS) entry which is preliminary data.</text>
</comment>
<dbReference type="RefSeq" id="XP_045962419.1">
    <property type="nucleotide sequence ID" value="XM_046099684.1"/>
</dbReference>
<dbReference type="AlphaFoldDB" id="A0A9P8UUE1"/>
<proteinExistence type="predicted"/>
<organism evidence="1 2">
    <name type="scientific">Truncatella angustata</name>
    <dbReference type="NCBI Taxonomy" id="152316"/>
    <lineage>
        <taxon>Eukaryota</taxon>
        <taxon>Fungi</taxon>
        <taxon>Dikarya</taxon>
        <taxon>Ascomycota</taxon>
        <taxon>Pezizomycotina</taxon>
        <taxon>Sordariomycetes</taxon>
        <taxon>Xylariomycetidae</taxon>
        <taxon>Amphisphaeriales</taxon>
        <taxon>Sporocadaceae</taxon>
        <taxon>Truncatella</taxon>
    </lineage>
</organism>
<evidence type="ECO:0000313" key="2">
    <source>
        <dbReference type="Proteomes" id="UP000758603"/>
    </source>
</evidence>